<keyword evidence="3" id="KW-1185">Reference proteome</keyword>
<evidence type="ECO:0000313" key="3">
    <source>
        <dbReference type="Proteomes" id="UP000558997"/>
    </source>
</evidence>
<keyword evidence="1" id="KW-0472">Membrane</keyword>
<keyword evidence="1" id="KW-1133">Transmembrane helix</keyword>
<reference evidence="2 3" key="1">
    <citation type="submission" date="2020-08" db="EMBL/GenBank/DDBJ databases">
        <title>Sequencing the genomes of 1000 actinobacteria strains.</title>
        <authorList>
            <person name="Klenk H.-P."/>
        </authorList>
    </citation>
    <scope>NUCLEOTIDE SEQUENCE [LARGE SCALE GENOMIC DNA]</scope>
    <source>
        <strain evidence="2 3">DSM 17294</strain>
    </source>
</reference>
<proteinExistence type="predicted"/>
<accession>A0A841DHG0</accession>
<evidence type="ECO:0000256" key="1">
    <source>
        <dbReference type="SAM" id="Phobius"/>
    </source>
</evidence>
<protein>
    <submittedName>
        <fullName evidence="2">Uncharacterized protein</fullName>
    </submittedName>
</protein>
<dbReference type="Proteomes" id="UP000558997">
    <property type="component" value="Unassembled WGS sequence"/>
</dbReference>
<organism evidence="2 3">
    <name type="scientific">Kribbella solani</name>
    <dbReference type="NCBI Taxonomy" id="236067"/>
    <lineage>
        <taxon>Bacteria</taxon>
        <taxon>Bacillati</taxon>
        <taxon>Actinomycetota</taxon>
        <taxon>Actinomycetes</taxon>
        <taxon>Propionibacteriales</taxon>
        <taxon>Kribbellaceae</taxon>
        <taxon>Kribbella</taxon>
    </lineage>
</organism>
<sequence length="343" mass="36172">MAKVERRFSWGWLVVVLAVLVAGGYIWWSRQDHRERAALGRVVRAGAFTSGQVITVMTPAGKVTVRVADRVRELPEGADVRASDLRAPAEGSFVGVRIDAAELSRPILRTATATEVKVPELTLVADGHRYPLGSLRPGRADSLSGLSGTRSGYVAVAGTKGPAQLEVAFDGERGSFGLWDGGTDPGRFGSSEEPPYPADKVTCDEPRTISPAYALQDMRLSACRYASVRAAYVTGLGWAAPGKDWLAVAVGLKPKVVVAPGSAVYGPVGSPVMTYVFGANTKPTATNSPRGATPILFTAIPTSANLTLTASVRYTATQEDWAAKANHSPKSLAIAATWILPVA</sequence>
<dbReference type="RefSeq" id="WP_184832109.1">
    <property type="nucleotide sequence ID" value="NZ_BAAAVN010000015.1"/>
</dbReference>
<dbReference type="EMBL" id="JACHNF010000001">
    <property type="protein sequence ID" value="MBB5977922.1"/>
    <property type="molecule type" value="Genomic_DNA"/>
</dbReference>
<name>A0A841DHG0_9ACTN</name>
<keyword evidence="1" id="KW-0812">Transmembrane</keyword>
<dbReference type="AlphaFoldDB" id="A0A841DHG0"/>
<comment type="caution">
    <text evidence="2">The sequence shown here is derived from an EMBL/GenBank/DDBJ whole genome shotgun (WGS) entry which is preliminary data.</text>
</comment>
<feature type="transmembrane region" description="Helical" evidence="1">
    <location>
        <begin position="9"/>
        <end position="28"/>
    </location>
</feature>
<gene>
    <name evidence="2" type="ORF">HDA44_001263</name>
</gene>
<evidence type="ECO:0000313" key="2">
    <source>
        <dbReference type="EMBL" id="MBB5977922.1"/>
    </source>
</evidence>